<dbReference type="AlphaFoldDB" id="A0A9P4HQ87"/>
<proteinExistence type="inferred from homology"/>
<evidence type="ECO:0000256" key="14">
    <source>
        <dbReference type="ARBA" id="ARBA00046008"/>
    </source>
</evidence>
<dbReference type="InterPro" id="IPR050411">
    <property type="entry name" value="AlphaKG_dependent_hydroxylases"/>
</dbReference>
<evidence type="ECO:0000256" key="12">
    <source>
        <dbReference type="ARBA" id="ARBA00031778"/>
    </source>
</evidence>
<dbReference type="GO" id="GO:0050353">
    <property type="term" value="F:trimethyllysine dioxygenase activity"/>
    <property type="evidence" value="ECO:0007669"/>
    <property type="project" value="UniProtKB-EC"/>
</dbReference>
<evidence type="ECO:0000256" key="13">
    <source>
        <dbReference type="ARBA" id="ARBA00032283"/>
    </source>
</evidence>
<dbReference type="InterPro" id="IPR012776">
    <property type="entry name" value="Trimethyllysine_dOase"/>
</dbReference>
<evidence type="ECO:0000256" key="6">
    <source>
        <dbReference type="ARBA" id="ARBA00022723"/>
    </source>
</evidence>
<dbReference type="EC" id="1.14.11.8" evidence="5"/>
<keyword evidence="9" id="KW-0560">Oxidoreductase</keyword>
<dbReference type="PANTHER" id="PTHR10696">
    <property type="entry name" value="GAMMA-BUTYROBETAINE HYDROXYLASE-RELATED"/>
    <property type="match status" value="1"/>
</dbReference>
<sequence length="384" mass="43440">MYVRSTAIERESRLTELEIHYGSGTPYIPDPSISRLKIRRDHCQCNECVHPDTKQRLLDTFSIDPKISIKSTMEGTGVTHIEFSDGHQSVIPHDMVGRLHPSGQSAERLGLVKEKRWTKSIKDDPPVIDYEEIMQSDEGVGKWTKLIREYGFSYVSNCPVDPSATQTLIERIAFIRHTHYGGFWDFTSDLSSRDTAYTSLALAAHTDTTYFSDPAGLQLFHLLSHTDGSGGSSLLVDGFRCAAKLHHQDPAAYATLSNTPVYSHASGNEGISVQPYRAFPVLLHDEEGELVQVRWNNSDRLGIDAGVEGVREWYEAARKWNEIVTAEESEYWEQLRPGRPLIFDNWRVLHGRSAFTGKRRLCGAYVNRDDFISRYKMTNGRGNV</sequence>
<evidence type="ECO:0000256" key="8">
    <source>
        <dbReference type="ARBA" id="ARBA00022964"/>
    </source>
</evidence>
<accession>A0A9P4HQ87</accession>
<dbReference type="GO" id="GO:0005506">
    <property type="term" value="F:iron ion binding"/>
    <property type="evidence" value="ECO:0007669"/>
    <property type="project" value="InterPro"/>
</dbReference>
<feature type="domain" description="TauD/TfdA-like" evidence="16">
    <location>
        <begin position="127"/>
        <end position="365"/>
    </location>
</feature>
<dbReference type="FunFam" id="3.60.130.10:FF:000001">
    <property type="entry name" value="Trimethyllysine dioxygenase, mitochondrial"/>
    <property type="match status" value="1"/>
</dbReference>
<evidence type="ECO:0000259" key="16">
    <source>
        <dbReference type="Pfam" id="PF02668"/>
    </source>
</evidence>
<keyword evidence="10" id="KW-0408">Iron</keyword>
<comment type="function">
    <text evidence="14">Converts trimethyllysine (TML) into hydroxytrimethyllysine (HTML).</text>
</comment>
<dbReference type="OrthoDB" id="408743at2759"/>
<organism evidence="18 19">
    <name type="scientific">Saccharata proteae CBS 121410</name>
    <dbReference type="NCBI Taxonomy" id="1314787"/>
    <lineage>
        <taxon>Eukaryota</taxon>
        <taxon>Fungi</taxon>
        <taxon>Dikarya</taxon>
        <taxon>Ascomycota</taxon>
        <taxon>Pezizomycotina</taxon>
        <taxon>Dothideomycetes</taxon>
        <taxon>Dothideomycetes incertae sedis</taxon>
        <taxon>Botryosphaeriales</taxon>
        <taxon>Saccharataceae</taxon>
        <taxon>Saccharata</taxon>
    </lineage>
</organism>
<dbReference type="Gene3D" id="3.30.2020.30">
    <property type="match status" value="1"/>
</dbReference>
<feature type="domain" description="Gamma-butyrobetaine hydroxylase-like N-terminal" evidence="17">
    <location>
        <begin position="40"/>
        <end position="91"/>
    </location>
</feature>
<dbReference type="GO" id="GO:0005739">
    <property type="term" value="C:mitochondrion"/>
    <property type="evidence" value="ECO:0007669"/>
    <property type="project" value="TreeGrafter"/>
</dbReference>
<reference evidence="18" key="1">
    <citation type="journal article" date="2020" name="Stud. Mycol.">
        <title>101 Dothideomycetes genomes: a test case for predicting lifestyles and emergence of pathogens.</title>
        <authorList>
            <person name="Haridas S."/>
            <person name="Albert R."/>
            <person name="Binder M."/>
            <person name="Bloem J."/>
            <person name="Labutti K."/>
            <person name="Salamov A."/>
            <person name="Andreopoulos B."/>
            <person name="Baker S."/>
            <person name="Barry K."/>
            <person name="Bills G."/>
            <person name="Bluhm B."/>
            <person name="Cannon C."/>
            <person name="Castanera R."/>
            <person name="Culley D."/>
            <person name="Daum C."/>
            <person name="Ezra D."/>
            <person name="Gonzalez J."/>
            <person name="Henrissat B."/>
            <person name="Kuo A."/>
            <person name="Liang C."/>
            <person name="Lipzen A."/>
            <person name="Lutzoni F."/>
            <person name="Magnuson J."/>
            <person name="Mondo S."/>
            <person name="Nolan M."/>
            <person name="Ohm R."/>
            <person name="Pangilinan J."/>
            <person name="Park H.-J."/>
            <person name="Ramirez L."/>
            <person name="Alfaro M."/>
            <person name="Sun H."/>
            <person name="Tritt A."/>
            <person name="Yoshinaga Y."/>
            <person name="Zwiers L.-H."/>
            <person name="Turgeon B."/>
            <person name="Goodwin S."/>
            <person name="Spatafora J."/>
            <person name="Crous P."/>
            <person name="Grigoriev I."/>
        </authorList>
    </citation>
    <scope>NUCLEOTIDE SEQUENCE</scope>
    <source>
        <strain evidence="18">CBS 121410</strain>
    </source>
</reference>
<dbReference type="InterPro" id="IPR038492">
    <property type="entry name" value="GBBH-like_N_sf"/>
</dbReference>
<dbReference type="InterPro" id="IPR042098">
    <property type="entry name" value="TauD-like_sf"/>
</dbReference>
<dbReference type="Proteomes" id="UP000799776">
    <property type="component" value="Unassembled WGS sequence"/>
</dbReference>
<dbReference type="PANTHER" id="PTHR10696:SF51">
    <property type="entry name" value="TRIMETHYLLYSINE DIOXYGENASE, MITOCHONDRIAL"/>
    <property type="match status" value="1"/>
</dbReference>
<keyword evidence="8 18" id="KW-0223">Dioxygenase</keyword>
<dbReference type="CDD" id="cd00250">
    <property type="entry name" value="CAS_like"/>
    <property type="match status" value="1"/>
</dbReference>
<evidence type="ECO:0000256" key="10">
    <source>
        <dbReference type="ARBA" id="ARBA00023004"/>
    </source>
</evidence>
<dbReference type="Pfam" id="PF02668">
    <property type="entry name" value="TauD"/>
    <property type="match status" value="1"/>
</dbReference>
<evidence type="ECO:0000313" key="18">
    <source>
        <dbReference type="EMBL" id="KAF2084952.1"/>
    </source>
</evidence>
<dbReference type="InterPro" id="IPR003819">
    <property type="entry name" value="TauD/TfdA-like"/>
</dbReference>
<dbReference type="InterPro" id="IPR010376">
    <property type="entry name" value="GBBH-like_N"/>
</dbReference>
<dbReference type="GO" id="GO:0045329">
    <property type="term" value="P:carnitine biosynthetic process"/>
    <property type="evidence" value="ECO:0007669"/>
    <property type="project" value="UniProtKB-KW"/>
</dbReference>
<dbReference type="NCBIfam" id="TIGR02410">
    <property type="entry name" value="carnitine_TMLD"/>
    <property type="match status" value="1"/>
</dbReference>
<protein>
    <recommendedName>
        <fullName evidence="5">trimethyllysine dioxygenase</fullName>
        <ecNumber evidence="5">1.14.11.8</ecNumber>
    </recommendedName>
    <alternativeName>
        <fullName evidence="12">Epsilon-trimethyllysine 2-oxoglutarate dioxygenase</fullName>
    </alternativeName>
    <alternativeName>
        <fullName evidence="11">TML hydroxylase</fullName>
    </alternativeName>
    <alternativeName>
        <fullName evidence="13">TML-alpha-ketoglutarate dioxygenase</fullName>
    </alternativeName>
</protein>
<comment type="catalytic activity">
    <reaction evidence="15">
        <text>N(6),N(6),N(6)-trimethyl-L-lysine + 2-oxoglutarate + O2 = (3S)-3-hydroxy-N(6),N(6),N(6)-trimethyl-L-lysine + succinate + CO2</text>
        <dbReference type="Rhea" id="RHEA:14181"/>
        <dbReference type="ChEBI" id="CHEBI:15379"/>
        <dbReference type="ChEBI" id="CHEBI:16526"/>
        <dbReference type="ChEBI" id="CHEBI:16810"/>
        <dbReference type="ChEBI" id="CHEBI:30031"/>
        <dbReference type="ChEBI" id="CHEBI:58100"/>
        <dbReference type="ChEBI" id="CHEBI:141499"/>
        <dbReference type="EC" id="1.14.11.8"/>
    </reaction>
</comment>
<evidence type="ECO:0000256" key="5">
    <source>
        <dbReference type="ARBA" id="ARBA00012267"/>
    </source>
</evidence>
<evidence type="ECO:0000256" key="2">
    <source>
        <dbReference type="ARBA" id="ARBA00001961"/>
    </source>
</evidence>
<evidence type="ECO:0000256" key="11">
    <source>
        <dbReference type="ARBA" id="ARBA00030363"/>
    </source>
</evidence>
<keyword evidence="7" id="KW-0124">Carnitine biosynthesis</keyword>
<evidence type="ECO:0000256" key="3">
    <source>
        <dbReference type="ARBA" id="ARBA00005022"/>
    </source>
</evidence>
<dbReference type="EMBL" id="ML978735">
    <property type="protein sequence ID" value="KAF2084952.1"/>
    <property type="molecule type" value="Genomic_DNA"/>
</dbReference>
<comment type="cofactor">
    <cofactor evidence="1">
        <name>Fe(2+)</name>
        <dbReference type="ChEBI" id="CHEBI:29033"/>
    </cofactor>
</comment>
<name>A0A9P4HQ87_9PEZI</name>
<gene>
    <name evidence="18" type="ORF">K490DRAFT_47886</name>
</gene>
<evidence type="ECO:0000256" key="15">
    <source>
        <dbReference type="ARBA" id="ARBA00049334"/>
    </source>
</evidence>
<evidence type="ECO:0000313" key="19">
    <source>
        <dbReference type="Proteomes" id="UP000799776"/>
    </source>
</evidence>
<dbReference type="Pfam" id="PF06155">
    <property type="entry name" value="GBBH-like_N"/>
    <property type="match status" value="1"/>
</dbReference>
<comment type="cofactor">
    <cofactor evidence="2">
        <name>L-ascorbate</name>
        <dbReference type="ChEBI" id="CHEBI:38290"/>
    </cofactor>
</comment>
<dbReference type="SUPFAM" id="SSF51197">
    <property type="entry name" value="Clavaminate synthase-like"/>
    <property type="match status" value="1"/>
</dbReference>
<evidence type="ECO:0000256" key="4">
    <source>
        <dbReference type="ARBA" id="ARBA00008654"/>
    </source>
</evidence>
<comment type="similarity">
    <text evidence="4">Belongs to the gamma-BBH/TMLD family.</text>
</comment>
<evidence type="ECO:0000256" key="1">
    <source>
        <dbReference type="ARBA" id="ARBA00001954"/>
    </source>
</evidence>
<evidence type="ECO:0000256" key="9">
    <source>
        <dbReference type="ARBA" id="ARBA00023002"/>
    </source>
</evidence>
<comment type="caution">
    <text evidence="18">The sequence shown here is derived from an EMBL/GenBank/DDBJ whole genome shotgun (WGS) entry which is preliminary data.</text>
</comment>
<evidence type="ECO:0000259" key="17">
    <source>
        <dbReference type="Pfam" id="PF06155"/>
    </source>
</evidence>
<keyword evidence="6" id="KW-0479">Metal-binding</keyword>
<dbReference type="Gene3D" id="3.60.130.10">
    <property type="entry name" value="Clavaminate synthase-like"/>
    <property type="match status" value="1"/>
</dbReference>
<evidence type="ECO:0000256" key="7">
    <source>
        <dbReference type="ARBA" id="ARBA00022873"/>
    </source>
</evidence>
<comment type="pathway">
    <text evidence="3">Amine and polyamine biosynthesis; carnitine biosynthesis.</text>
</comment>
<keyword evidence="19" id="KW-1185">Reference proteome</keyword>